<dbReference type="Pfam" id="PF01965">
    <property type="entry name" value="DJ-1_PfpI"/>
    <property type="match status" value="1"/>
</dbReference>
<dbReference type="PANTHER" id="PTHR43130">
    <property type="entry name" value="ARAC-FAMILY TRANSCRIPTIONAL REGULATOR"/>
    <property type="match status" value="1"/>
</dbReference>
<dbReference type="SUPFAM" id="SSF52317">
    <property type="entry name" value="Class I glutamine amidotransferase-like"/>
    <property type="match status" value="1"/>
</dbReference>
<feature type="domain" description="DJ-1/PfpI" evidence="1">
    <location>
        <begin position="1"/>
        <end position="170"/>
    </location>
</feature>
<dbReference type="CDD" id="cd03139">
    <property type="entry name" value="GATase1_PfpI_2"/>
    <property type="match status" value="1"/>
</dbReference>
<sequence>MRIEILVFDGVDELDVLGPYEAWSLAAGQSDLEVVLVGLDGPAEITGNHGLQFKAPEGLGVPNAVLVPGGGWLTRAEQGAWAEARRGVLPARLAELAPELDWIGSVCTGSMLLAEAGLLKGRPATTNHSAWPELEAFGVELKKNRVVDDGTVVTSGGITAGLDLALHIVERKISPDVADQVADSLEYTRIRDVHVS</sequence>
<evidence type="ECO:0000259" key="1">
    <source>
        <dbReference type="Pfam" id="PF01965"/>
    </source>
</evidence>
<dbReference type="STRING" id="479435.Kfla_6707"/>
<dbReference type="RefSeq" id="WP_012924251.1">
    <property type="nucleotide sequence ID" value="NC_013729.1"/>
</dbReference>
<dbReference type="OrthoDB" id="9803764at2"/>
<dbReference type="Gene3D" id="3.40.50.880">
    <property type="match status" value="1"/>
</dbReference>
<reference evidence="2 3" key="2">
    <citation type="journal article" date="2010" name="Stand. Genomic Sci.">
        <title>Complete genome sequence of Kribbella flavida type strain (IFO 14399).</title>
        <authorList>
            <person name="Pukall R."/>
            <person name="Lapidus A."/>
            <person name="Glavina Del Rio T."/>
            <person name="Copeland A."/>
            <person name="Tice H."/>
            <person name="Cheng J.-F."/>
            <person name="Lucas S."/>
            <person name="Chen F."/>
            <person name="Nolan M."/>
            <person name="LaButti K."/>
            <person name="Pati A."/>
            <person name="Ivanova N."/>
            <person name="Mavrommatis K."/>
            <person name="Mikhailova N."/>
            <person name="Pitluck S."/>
            <person name="Bruce D."/>
            <person name="Goodwin L."/>
            <person name="Land M."/>
            <person name="Hauser L."/>
            <person name="Chang Y.-J."/>
            <person name="Jeffries C.D."/>
            <person name="Chen A."/>
            <person name="Palaniappan K."/>
            <person name="Chain P."/>
            <person name="Rohde M."/>
            <person name="Goeker M."/>
            <person name="Bristow J."/>
            <person name="Eisen J.A."/>
            <person name="Markowitz V."/>
            <person name="Hugenholtz P."/>
            <person name="Kyrpides N.C."/>
            <person name="Klenk H.-P."/>
            <person name="Brettin T."/>
        </authorList>
    </citation>
    <scope>NUCLEOTIDE SEQUENCE [LARGE SCALE GENOMIC DNA]</scope>
    <source>
        <strain evidence="3">DSM 17836 / JCM 10339 / NBRC 14399</strain>
    </source>
</reference>
<reference evidence="3" key="1">
    <citation type="submission" date="2009-09" db="EMBL/GenBank/DDBJ databases">
        <title>The complete genome of Kribbella flavida DSM 17836.</title>
        <authorList>
            <consortium name="US DOE Joint Genome Institute (JGI-PGF)"/>
            <person name="Lucas S."/>
            <person name="Copeland A."/>
            <person name="Lapidus A."/>
            <person name="Glavina del Rio T."/>
            <person name="Dalin E."/>
            <person name="Tice H."/>
            <person name="Bruce D."/>
            <person name="Goodwin L."/>
            <person name="Pitluck S."/>
            <person name="Kyrpides N."/>
            <person name="Mavromatis K."/>
            <person name="Ivanova N."/>
            <person name="Saunders E."/>
            <person name="Brettin T."/>
            <person name="Detter J.C."/>
            <person name="Han C."/>
            <person name="Larimer F."/>
            <person name="Land M."/>
            <person name="Hauser L."/>
            <person name="Markowitz V."/>
            <person name="Cheng J.-F."/>
            <person name="Hugenholtz P."/>
            <person name="Woyke T."/>
            <person name="Wu D."/>
            <person name="Pukall R."/>
            <person name="Klenk H.-P."/>
            <person name="Eisen J.A."/>
        </authorList>
    </citation>
    <scope>NUCLEOTIDE SEQUENCE [LARGE SCALE GENOMIC DNA]</scope>
    <source>
        <strain evidence="3">DSM 17836 / JCM 10339 / NBRC 14399</strain>
    </source>
</reference>
<dbReference type="EMBL" id="CP001736">
    <property type="protein sequence ID" value="ADB35699.1"/>
    <property type="molecule type" value="Genomic_DNA"/>
</dbReference>
<organism evidence="2 3">
    <name type="scientific">Kribbella flavida (strain DSM 17836 / JCM 10339 / NBRC 14399)</name>
    <dbReference type="NCBI Taxonomy" id="479435"/>
    <lineage>
        <taxon>Bacteria</taxon>
        <taxon>Bacillati</taxon>
        <taxon>Actinomycetota</taxon>
        <taxon>Actinomycetes</taxon>
        <taxon>Propionibacteriales</taxon>
        <taxon>Kribbellaceae</taxon>
        <taxon>Kribbella</taxon>
    </lineage>
</organism>
<dbReference type="PANTHER" id="PTHR43130:SF3">
    <property type="entry name" value="HTH-TYPE TRANSCRIPTIONAL REGULATOR RV1931C"/>
    <property type="match status" value="1"/>
</dbReference>
<dbReference type="KEGG" id="kfl:Kfla_6707"/>
<keyword evidence="3" id="KW-1185">Reference proteome</keyword>
<evidence type="ECO:0000313" key="3">
    <source>
        <dbReference type="Proteomes" id="UP000007967"/>
    </source>
</evidence>
<name>D2Q0Z8_KRIFD</name>
<proteinExistence type="predicted"/>
<dbReference type="eggNOG" id="COG0693">
    <property type="taxonomic scope" value="Bacteria"/>
</dbReference>
<gene>
    <name evidence="2" type="ordered locus">Kfla_6707</name>
</gene>
<accession>D2Q0Z8</accession>
<dbReference type="HOGENOM" id="CLU_000445_44_1_11"/>
<dbReference type="InterPro" id="IPR052158">
    <property type="entry name" value="INH-QAR"/>
</dbReference>
<protein>
    <submittedName>
        <fullName evidence="2">ThiJ/PfpI domain protein</fullName>
    </submittedName>
</protein>
<dbReference type="InterPro" id="IPR029062">
    <property type="entry name" value="Class_I_gatase-like"/>
</dbReference>
<dbReference type="AlphaFoldDB" id="D2Q0Z8"/>
<dbReference type="Proteomes" id="UP000007967">
    <property type="component" value="Chromosome"/>
</dbReference>
<dbReference type="InterPro" id="IPR002818">
    <property type="entry name" value="DJ-1/PfpI"/>
</dbReference>
<evidence type="ECO:0000313" key="2">
    <source>
        <dbReference type="EMBL" id="ADB35699.1"/>
    </source>
</evidence>